<dbReference type="Proteomes" id="UP001230328">
    <property type="component" value="Unassembled WGS sequence"/>
</dbReference>
<dbReference type="SMART" id="SM00471">
    <property type="entry name" value="HDc"/>
    <property type="match status" value="1"/>
</dbReference>
<accession>A0ABU0SVN5</accession>
<dbReference type="NCBIfam" id="TIGR01353">
    <property type="entry name" value="dGTP_triPase"/>
    <property type="match status" value="1"/>
</dbReference>
<dbReference type="PROSITE" id="PS51831">
    <property type="entry name" value="HD"/>
    <property type="match status" value="1"/>
</dbReference>
<evidence type="ECO:0000313" key="4">
    <source>
        <dbReference type="EMBL" id="MDQ1027617.1"/>
    </source>
</evidence>
<dbReference type="EMBL" id="JAUSZI010000002">
    <property type="protein sequence ID" value="MDQ1027617.1"/>
    <property type="molecule type" value="Genomic_DNA"/>
</dbReference>
<dbReference type="InterPro" id="IPR026875">
    <property type="entry name" value="PHydrolase_assoc_dom"/>
</dbReference>
<protein>
    <submittedName>
        <fullName evidence="4">DGTPase</fullName>
        <ecNumber evidence="4">3.1.5.1</ecNumber>
    </submittedName>
</protein>
<feature type="domain" description="HD" evidence="3">
    <location>
        <begin position="61"/>
        <end position="233"/>
    </location>
</feature>
<dbReference type="InterPro" id="IPR006261">
    <property type="entry name" value="dGTPase"/>
</dbReference>
<evidence type="ECO:0000256" key="1">
    <source>
        <dbReference type="ARBA" id="ARBA00022801"/>
    </source>
</evidence>
<gene>
    <name evidence="4" type="ORF">QF035_005199</name>
</gene>
<dbReference type="EC" id="3.1.5.1" evidence="4"/>
<keyword evidence="1 4" id="KW-0378">Hydrolase</keyword>
<dbReference type="Pfam" id="PF13286">
    <property type="entry name" value="HD_assoc"/>
    <property type="match status" value="1"/>
</dbReference>
<evidence type="ECO:0000313" key="5">
    <source>
        <dbReference type="Proteomes" id="UP001230328"/>
    </source>
</evidence>
<evidence type="ECO:0000256" key="2">
    <source>
        <dbReference type="SAM" id="MobiDB-lite"/>
    </source>
</evidence>
<feature type="compositionally biased region" description="Basic residues" evidence="2">
    <location>
        <begin position="1"/>
        <end position="13"/>
    </location>
</feature>
<keyword evidence="5" id="KW-1185">Reference proteome</keyword>
<reference evidence="4 5" key="1">
    <citation type="submission" date="2023-07" db="EMBL/GenBank/DDBJ databases">
        <title>Comparative genomics of wheat-associated soil bacteria to identify genetic determinants of phenazine resistance.</title>
        <authorList>
            <person name="Mouncey N."/>
        </authorList>
    </citation>
    <scope>NUCLEOTIDE SEQUENCE [LARGE SCALE GENOMIC DNA]</scope>
    <source>
        <strain evidence="4 5">V2I4</strain>
    </source>
</reference>
<dbReference type="PANTHER" id="PTHR11373:SF32">
    <property type="entry name" value="DEOXYGUANOSINETRIPHOSPHATE TRIPHOSPHOHYDROLASE"/>
    <property type="match status" value="1"/>
</dbReference>
<dbReference type="InterPro" id="IPR050135">
    <property type="entry name" value="dGTPase-like"/>
</dbReference>
<feature type="region of interest" description="Disordered" evidence="2">
    <location>
        <begin position="1"/>
        <end position="28"/>
    </location>
</feature>
<organism evidence="4 5">
    <name type="scientific">Streptomyces umbrinus</name>
    <dbReference type="NCBI Taxonomy" id="67370"/>
    <lineage>
        <taxon>Bacteria</taxon>
        <taxon>Bacillati</taxon>
        <taxon>Actinomycetota</taxon>
        <taxon>Actinomycetes</taxon>
        <taxon>Kitasatosporales</taxon>
        <taxon>Streptomycetaceae</taxon>
        <taxon>Streptomyces</taxon>
        <taxon>Streptomyces phaeochromogenes group</taxon>
    </lineage>
</organism>
<name>A0ABU0SVN5_9ACTN</name>
<dbReference type="Pfam" id="PF01966">
    <property type="entry name" value="HD"/>
    <property type="match status" value="1"/>
</dbReference>
<dbReference type="CDD" id="cd00077">
    <property type="entry name" value="HDc"/>
    <property type="match status" value="1"/>
</dbReference>
<dbReference type="SUPFAM" id="SSF109604">
    <property type="entry name" value="HD-domain/PDEase-like"/>
    <property type="match status" value="1"/>
</dbReference>
<proteinExistence type="predicted"/>
<dbReference type="Gene3D" id="1.10.3210.10">
    <property type="entry name" value="Hypothetical protein af1432"/>
    <property type="match status" value="1"/>
</dbReference>
<sequence length="461" mass="53043">MSSKKKHKFHAARRFGQPLDSDPRSPFERDRDRILYSSSFRRLAGVTQVAAVREHHLLHNRLTHSLKVAQVGRRMAQRLCKDNPEFADDVPGGKAGFSDIVESAGLAHDIGHPPFGHTAETVLHKSMSKYGGFEGNAQTFRALTKLAVHAHVDHGLNLTRATLNAVLKYPRYGGEEVSESADHSWPFRNRGSKWGVYRSEEQDFNFAREGEAHPGMRSLAAVLMDWADDVSYVTHDLYDYFRGGLMPLHALHSECSDEFLDFARARRKKEGYKVFREDTFRQQYRELKRLMPDRGWRDTREDRKMLDKFQHELLGLFFSAVTVDDSGNGWRIQIDPIAEYQVEVIKELTFFYVIRRPGLAMVQRGQKKVIERLFDDLMDMFARHRNGIRNPDHPVPTLLDDIYDGMESHERVSGFARSDEERRARAVCDYICALTEDQAINLYERLSGTSVSQGSIFGTWF</sequence>
<dbReference type="GO" id="GO:0008832">
    <property type="term" value="F:dGTPase activity"/>
    <property type="evidence" value="ECO:0007669"/>
    <property type="project" value="UniProtKB-EC"/>
</dbReference>
<dbReference type="PANTHER" id="PTHR11373">
    <property type="entry name" value="DEOXYNUCLEOSIDE TRIPHOSPHATE TRIPHOSPHOHYDROLASE"/>
    <property type="match status" value="1"/>
</dbReference>
<dbReference type="InterPro" id="IPR003607">
    <property type="entry name" value="HD/PDEase_dom"/>
</dbReference>
<dbReference type="RefSeq" id="WP_307522970.1">
    <property type="nucleotide sequence ID" value="NZ_JAUSZI010000002.1"/>
</dbReference>
<comment type="caution">
    <text evidence="4">The sequence shown here is derived from an EMBL/GenBank/DDBJ whole genome shotgun (WGS) entry which is preliminary data.</text>
</comment>
<dbReference type="InterPro" id="IPR006674">
    <property type="entry name" value="HD_domain"/>
</dbReference>
<evidence type="ECO:0000259" key="3">
    <source>
        <dbReference type="PROSITE" id="PS51831"/>
    </source>
</evidence>